<evidence type="ECO:0000256" key="3">
    <source>
        <dbReference type="ARBA" id="ARBA00022692"/>
    </source>
</evidence>
<dbReference type="FunFam" id="1.20.1250.20:FF:000055">
    <property type="entry name" value="Facilitated trehalose transporter Tret1-2 homolog"/>
    <property type="match status" value="1"/>
</dbReference>
<dbReference type="InterPro" id="IPR005828">
    <property type="entry name" value="MFS_sugar_transport-like"/>
</dbReference>
<evidence type="ECO:0000256" key="5">
    <source>
        <dbReference type="ARBA" id="ARBA00023136"/>
    </source>
</evidence>
<feature type="compositionally biased region" description="Gly residues" evidence="8">
    <location>
        <begin position="40"/>
        <end position="54"/>
    </location>
</feature>
<feature type="transmembrane region" description="Helical" evidence="9">
    <location>
        <begin position="325"/>
        <end position="345"/>
    </location>
</feature>
<dbReference type="Proteomes" id="UP001292094">
    <property type="component" value="Unassembled WGS sequence"/>
</dbReference>
<dbReference type="PANTHER" id="PTHR48021">
    <property type="match status" value="1"/>
</dbReference>
<reference evidence="11" key="1">
    <citation type="submission" date="2023-11" db="EMBL/GenBank/DDBJ databases">
        <title>Genome assemblies of two species of porcelain crab, Petrolisthes cinctipes and Petrolisthes manimaculis (Anomura: Porcellanidae).</title>
        <authorList>
            <person name="Angst P."/>
        </authorList>
    </citation>
    <scope>NUCLEOTIDE SEQUENCE</scope>
    <source>
        <strain evidence="11">PB745_02</strain>
        <tissue evidence="11">Gill</tissue>
    </source>
</reference>
<dbReference type="GO" id="GO:0005886">
    <property type="term" value="C:plasma membrane"/>
    <property type="evidence" value="ECO:0007669"/>
    <property type="project" value="UniProtKB-SubCell"/>
</dbReference>
<keyword evidence="5 9" id="KW-0472">Membrane</keyword>
<dbReference type="PRINTS" id="PR00171">
    <property type="entry name" value="SUGRTRNSPORT"/>
</dbReference>
<evidence type="ECO:0000313" key="11">
    <source>
        <dbReference type="EMBL" id="KAK4292036.1"/>
    </source>
</evidence>
<protein>
    <recommendedName>
        <fullName evidence="10">Major facilitator superfamily (MFS) profile domain-containing protein</fullName>
    </recommendedName>
</protein>
<feature type="transmembrane region" description="Helical" evidence="9">
    <location>
        <begin position="408"/>
        <end position="431"/>
    </location>
</feature>
<dbReference type="PROSITE" id="PS50850">
    <property type="entry name" value="MFS"/>
    <property type="match status" value="1"/>
</dbReference>
<evidence type="ECO:0000256" key="4">
    <source>
        <dbReference type="ARBA" id="ARBA00022989"/>
    </source>
</evidence>
<feature type="transmembrane region" description="Helical" evidence="9">
    <location>
        <begin position="569"/>
        <end position="588"/>
    </location>
</feature>
<dbReference type="NCBIfam" id="TIGR00879">
    <property type="entry name" value="SP"/>
    <property type="match status" value="1"/>
</dbReference>
<feature type="transmembrane region" description="Helical" evidence="9">
    <location>
        <begin position="171"/>
        <end position="193"/>
    </location>
</feature>
<evidence type="ECO:0000256" key="1">
    <source>
        <dbReference type="ARBA" id="ARBA00004651"/>
    </source>
</evidence>
<dbReference type="AlphaFoldDB" id="A0AAE1NNE3"/>
<feature type="transmembrane region" description="Helical" evidence="9">
    <location>
        <begin position="267"/>
        <end position="288"/>
    </location>
</feature>
<evidence type="ECO:0000313" key="12">
    <source>
        <dbReference type="Proteomes" id="UP001292094"/>
    </source>
</evidence>
<keyword evidence="12" id="KW-1185">Reference proteome</keyword>
<keyword evidence="6" id="KW-0325">Glycoprotein</keyword>
<comment type="similarity">
    <text evidence="7">Belongs to the major facilitator superfamily. Sugar transporter (TC 2.A.1.1) family. Trehalose transporter subfamily.</text>
</comment>
<gene>
    <name evidence="11" type="ORF">Pmani_035169</name>
</gene>
<feature type="compositionally biased region" description="Basic and acidic residues" evidence="8">
    <location>
        <begin position="57"/>
        <end position="76"/>
    </location>
</feature>
<evidence type="ECO:0000256" key="2">
    <source>
        <dbReference type="ARBA" id="ARBA00022475"/>
    </source>
</evidence>
<feature type="transmembrane region" description="Helical" evidence="9">
    <location>
        <begin position="300"/>
        <end position="319"/>
    </location>
</feature>
<dbReference type="EMBL" id="JAWZYT010004960">
    <property type="protein sequence ID" value="KAK4292036.1"/>
    <property type="molecule type" value="Genomic_DNA"/>
</dbReference>
<sequence>MSDRKNSIAHVAFQMEEPHPTVIVEGEEEEEKKQDRGDEGGGGGGGDGGGGGVGEENCDHHGSGRRIGRQEMIKPEELEALNGKTRLTVEEDDDEVRDQLPFFKARQSRFSTVSAPGYPNLSTRSSFAGMSSRPSFGELYPERGSFMAYSLGHSLADMPPLARKMYIITQVLAAVSVSIGSMSVGFSAAYTSPALASLDSPGSTLNVTEEQKSWVGSLMPLSALTGSILGGYLIDALGRKMVILLCGPPFIVAWLLIGSAVNIGMIYAGRVLGGLCVGLLTLTLPVYLSEAIQPEIRGVLGLLPTTIGNLGILVCYLVGSYVNWWVLAYVGTLIPFIFATMMCFVPETPRWYISKDRVDDARSSLQWLRGSTSDVEYELESIVMNYEATCQIKTSIKDIFTRSNVRPFLLSAGLMLIQQLSGINAVIFYTVSIFEMAGSTIDGHISTIIVGVVNLLATFVANALIDKLGRKILIYISSGLMVVSLLALGTFFHIKEQVEAAAGDSASDNSTVVAVNSTTVDTGVELVEQLSWLPLVSFMIYVIAFSLGWGPIPWLFMGEALPAKVRGPAASLVTALNWSCTFIITKTFPGLVEALGPSNVFFLFSGIMVIGTLYSIFLVPETKGKTLEEIEDELSGRKMLRNRKISTISGLNMK</sequence>
<feature type="transmembrane region" description="Helical" evidence="9">
    <location>
        <begin position="472"/>
        <end position="494"/>
    </location>
</feature>
<keyword evidence="2" id="KW-1003">Cell membrane</keyword>
<dbReference type="InterPro" id="IPR036259">
    <property type="entry name" value="MFS_trans_sf"/>
</dbReference>
<comment type="caution">
    <text evidence="11">The sequence shown here is derived from an EMBL/GenBank/DDBJ whole genome shotgun (WGS) entry which is preliminary data.</text>
</comment>
<dbReference type="InterPro" id="IPR020846">
    <property type="entry name" value="MFS_dom"/>
</dbReference>
<proteinExistence type="inferred from homology"/>
<dbReference type="CDD" id="cd17358">
    <property type="entry name" value="MFS_GLUT6_8_Class3_like"/>
    <property type="match status" value="1"/>
</dbReference>
<feature type="transmembrane region" description="Helical" evidence="9">
    <location>
        <begin position="241"/>
        <end position="261"/>
    </location>
</feature>
<evidence type="ECO:0000256" key="7">
    <source>
        <dbReference type="ARBA" id="ARBA00024348"/>
    </source>
</evidence>
<evidence type="ECO:0000256" key="9">
    <source>
        <dbReference type="SAM" id="Phobius"/>
    </source>
</evidence>
<feature type="transmembrane region" description="Helical" evidence="9">
    <location>
        <begin position="600"/>
        <end position="619"/>
    </location>
</feature>
<dbReference type="InterPro" id="IPR050549">
    <property type="entry name" value="MFS_Trehalose_Transporter"/>
</dbReference>
<accession>A0AAE1NNE3</accession>
<keyword evidence="4 9" id="KW-1133">Transmembrane helix</keyword>
<evidence type="ECO:0000256" key="6">
    <source>
        <dbReference type="ARBA" id="ARBA00023180"/>
    </source>
</evidence>
<dbReference type="InterPro" id="IPR044775">
    <property type="entry name" value="MFS_ERD6/Tret1-like"/>
</dbReference>
<feature type="transmembrane region" description="Helical" evidence="9">
    <location>
        <begin position="443"/>
        <end position="465"/>
    </location>
</feature>
<feature type="transmembrane region" description="Helical" evidence="9">
    <location>
        <begin position="213"/>
        <end position="234"/>
    </location>
</feature>
<dbReference type="InterPro" id="IPR005829">
    <property type="entry name" value="Sugar_transporter_CS"/>
</dbReference>
<evidence type="ECO:0000256" key="8">
    <source>
        <dbReference type="SAM" id="MobiDB-lite"/>
    </source>
</evidence>
<dbReference type="GO" id="GO:0051119">
    <property type="term" value="F:sugar transmembrane transporter activity"/>
    <property type="evidence" value="ECO:0007669"/>
    <property type="project" value="InterPro"/>
</dbReference>
<dbReference type="PROSITE" id="PS00217">
    <property type="entry name" value="SUGAR_TRANSPORT_2"/>
    <property type="match status" value="1"/>
</dbReference>
<keyword evidence="3 9" id="KW-0812">Transmembrane</keyword>
<feature type="domain" description="Major facilitator superfamily (MFS) profile" evidence="10">
    <location>
        <begin position="173"/>
        <end position="623"/>
    </location>
</feature>
<dbReference type="Gene3D" id="1.20.1250.20">
    <property type="entry name" value="MFS general substrate transporter like domains"/>
    <property type="match status" value="1"/>
</dbReference>
<dbReference type="Pfam" id="PF00083">
    <property type="entry name" value="Sugar_tr"/>
    <property type="match status" value="1"/>
</dbReference>
<comment type="subcellular location">
    <subcellularLocation>
        <location evidence="1">Cell membrane</location>
        <topology evidence="1">Multi-pass membrane protein</topology>
    </subcellularLocation>
</comment>
<dbReference type="PROSITE" id="PS00216">
    <property type="entry name" value="SUGAR_TRANSPORT_1"/>
    <property type="match status" value="1"/>
</dbReference>
<feature type="transmembrane region" description="Helical" evidence="9">
    <location>
        <begin position="532"/>
        <end position="557"/>
    </location>
</feature>
<organism evidence="11 12">
    <name type="scientific">Petrolisthes manimaculis</name>
    <dbReference type="NCBI Taxonomy" id="1843537"/>
    <lineage>
        <taxon>Eukaryota</taxon>
        <taxon>Metazoa</taxon>
        <taxon>Ecdysozoa</taxon>
        <taxon>Arthropoda</taxon>
        <taxon>Crustacea</taxon>
        <taxon>Multicrustacea</taxon>
        <taxon>Malacostraca</taxon>
        <taxon>Eumalacostraca</taxon>
        <taxon>Eucarida</taxon>
        <taxon>Decapoda</taxon>
        <taxon>Pleocyemata</taxon>
        <taxon>Anomura</taxon>
        <taxon>Galatheoidea</taxon>
        <taxon>Porcellanidae</taxon>
        <taxon>Petrolisthes</taxon>
    </lineage>
</organism>
<evidence type="ECO:0000259" key="10">
    <source>
        <dbReference type="PROSITE" id="PS50850"/>
    </source>
</evidence>
<dbReference type="SUPFAM" id="SSF103473">
    <property type="entry name" value="MFS general substrate transporter"/>
    <property type="match status" value="1"/>
</dbReference>
<feature type="region of interest" description="Disordered" evidence="8">
    <location>
        <begin position="1"/>
        <end position="76"/>
    </location>
</feature>
<dbReference type="InterPro" id="IPR003663">
    <property type="entry name" value="Sugar/inositol_transpt"/>
</dbReference>
<name>A0AAE1NNE3_9EUCA</name>
<dbReference type="PANTHER" id="PTHR48021:SF96">
    <property type="entry name" value="FACILITATED TREHALOSE TRANSPORTER TRET1-1-RELATED"/>
    <property type="match status" value="1"/>
</dbReference>